<protein>
    <submittedName>
        <fullName evidence="2">Uncharacterized protein</fullName>
    </submittedName>
</protein>
<proteinExistence type="predicted"/>
<dbReference type="Proteomes" id="UP000609346">
    <property type="component" value="Unassembled WGS sequence"/>
</dbReference>
<keyword evidence="1" id="KW-0472">Membrane</keyword>
<feature type="transmembrane region" description="Helical" evidence="1">
    <location>
        <begin position="6"/>
        <end position="27"/>
    </location>
</feature>
<organism evidence="2 3">
    <name type="scientific">Paenibacillus terricola</name>
    <dbReference type="NCBI Taxonomy" id="2763503"/>
    <lineage>
        <taxon>Bacteria</taxon>
        <taxon>Bacillati</taxon>
        <taxon>Bacillota</taxon>
        <taxon>Bacilli</taxon>
        <taxon>Bacillales</taxon>
        <taxon>Paenibacillaceae</taxon>
        <taxon>Paenibacillus</taxon>
    </lineage>
</organism>
<name>A0ABR8MZ89_9BACL</name>
<accession>A0ABR8MZ89</accession>
<dbReference type="RefSeq" id="WP_191205530.1">
    <property type="nucleotide sequence ID" value="NZ_JACXZA010000005.1"/>
</dbReference>
<evidence type="ECO:0000256" key="1">
    <source>
        <dbReference type="SAM" id="Phobius"/>
    </source>
</evidence>
<keyword evidence="3" id="KW-1185">Reference proteome</keyword>
<evidence type="ECO:0000313" key="2">
    <source>
        <dbReference type="EMBL" id="MBD3921264.1"/>
    </source>
</evidence>
<keyword evidence="1" id="KW-1133">Transmembrane helix</keyword>
<dbReference type="EMBL" id="JACXZA010000005">
    <property type="protein sequence ID" value="MBD3921264.1"/>
    <property type="molecule type" value="Genomic_DNA"/>
</dbReference>
<keyword evidence="1" id="KW-0812">Transmembrane</keyword>
<reference evidence="2 3" key="1">
    <citation type="submission" date="2020-09" db="EMBL/GenBank/DDBJ databases">
        <title>Paenibacillus sp. strain PR3 16S rRNA gene Genome sequencing and assembly.</title>
        <authorList>
            <person name="Kim J."/>
        </authorList>
    </citation>
    <scope>NUCLEOTIDE SEQUENCE [LARGE SCALE GENOMIC DNA]</scope>
    <source>
        <strain evidence="2 3">PR3</strain>
    </source>
</reference>
<comment type="caution">
    <text evidence="2">The sequence shown here is derived from an EMBL/GenBank/DDBJ whole genome shotgun (WGS) entry which is preliminary data.</text>
</comment>
<gene>
    <name evidence="2" type="ORF">H8B09_21025</name>
</gene>
<evidence type="ECO:0000313" key="3">
    <source>
        <dbReference type="Proteomes" id="UP000609346"/>
    </source>
</evidence>
<sequence>MRKDVWLGWAGGAITLALIVVVAVTIVQQRQEQPAIADGHANNKVYYPELESNNEQVAAPDQSTIPEQPEEEMTFPQELQLTFRPLEEAVTSIQKVPSSSIPERERTRTIDFEDQTYWVYTKPDRDPTERFIGLLAGDSIYELGTIGGDVYEKDIVIDQADLFGTTYSRLMGICGADCAIDRYVRLENGIPVQNLYFNYHTWIGDWNHDGIKELVYSDTSIPVNAILVRPKDDQLEAVNLGELLQAKGGILYNNETNTFKAYIPFNDKPAEFVYASGDKLVQK</sequence>